<dbReference type="Pfam" id="PF00440">
    <property type="entry name" value="TetR_N"/>
    <property type="match status" value="1"/>
</dbReference>
<keyword evidence="3" id="KW-0804">Transcription</keyword>
<name>A0A2K4XEX8_PSEVC</name>
<feature type="domain" description="HTH tetR-type" evidence="5">
    <location>
        <begin position="1"/>
        <end position="60"/>
    </location>
</feature>
<dbReference type="PANTHER" id="PTHR47506:SF1">
    <property type="entry name" value="HTH-TYPE TRANSCRIPTIONAL REGULATOR YJDC"/>
    <property type="match status" value="1"/>
</dbReference>
<protein>
    <submittedName>
        <fullName evidence="7">TetR family transcriptional regulator</fullName>
    </submittedName>
</protein>
<dbReference type="GeneID" id="93665564"/>
<dbReference type="PANTHER" id="PTHR47506">
    <property type="entry name" value="TRANSCRIPTIONAL REGULATORY PROTEIN"/>
    <property type="match status" value="1"/>
</dbReference>
<proteinExistence type="predicted"/>
<dbReference type="EMBL" id="LT965929">
    <property type="protein sequence ID" value="SOU42855.1"/>
    <property type="molecule type" value="Genomic_DNA"/>
</dbReference>
<accession>A0A2K4XEX8</accession>
<evidence type="ECO:0000313" key="6">
    <source>
        <dbReference type="EMBL" id="MBE0384472.1"/>
    </source>
</evidence>
<reference evidence="6 9" key="1">
    <citation type="submission" date="2015-06" db="EMBL/GenBank/DDBJ databases">
        <title>Genome sequence of Pseudoalteromonas carrageenovora.</title>
        <authorList>
            <person name="Xie B.-B."/>
            <person name="Rong J.-C."/>
            <person name="Qin Q.-L."/>
            <person name="Zhang Y.-Z."/>
        </authorList>
    </citation>
    <scope>NUCLEOTIDE SEQUENCE [LARGE SCALE GENOMIC DNA]</scope>
    <source>
        <strain evidence="6 9">IAM 12662</strain>
    </source>
</reference>
<dbReference type="OrthoDB" id="116240at2"/>
<organism evidence="7 8">
    <name type="scientific">Pseudoalteromonas carrageenovora IAM 12662</name>
    <dbReference type="NCBI Taxonomy" id="1314868"/>
    <lineage>
        <taxon>Bacteria</taxon>
        <taxon>Pseudomonadati</taxon>
        <taxon>Pseudomonadota</taxon>
        <taxon>Gammaproteobacteria</taxon>
        <taxon>Alteromonadales</taxon>
        <taxon>Pseudoalteromonadaceae</taxon>
        <taxon>Pseudoalteromonas</taxon>
    </lineage>
</organism>
<dbReference type="Proteomes" id="UP000238288">
    <property type="component" value="Chromosome PCAR9b"/>
</dbReference>
<gene>
    <name evidence="7" type="ORF">PCAR9_B0383</name>
    <name evidence="6" type="ORF">PCARR_b0450</name>
</gene>
<evidence type="ECO:0000313" key="9">
    <source>
        <dbReference type="Proteomes" id="UP000615003"/>
    </source>
</evidence>
<dbReference type="InterPro" id="IPR001647">
    <property type="entry name" value="HTH_TetR"/>
</dbReference>
<evidence type="ECO:0000313" key="7">
    <source>
        <dbReference type="EMBL" id="SOU42855.1"/>
    </source>
</evidence>
<keyword evidence="1" id="KW-0805">Transcription regulation</keyword>
<sequence>MLKQDIAAALEVAFSQYGFAEPSVAKLQKLSGVSLRTLYKYYPSKQAMIIAALEYRHTRYLHFLLENSPKPGVDAVLHMFDQLKLWMQEFAPNGCLSINALSAFPEDEAISNAVQNHKNEVRQLLGKQSLNTTMASALFLLHEGVSSAWPVMGDEAVITAKQSILQLI</sequence>
<evidence type="ECO:0000256" key="3">
    <source>
        <dbReference type="ARBA" id="ARBA00023163"/>
    </source>
</evidence>
<dbReference type="SUPFAM" id="SSF46689">
    <property type="entry name" value="Homeodomain-like"/>
    <property type="match status" value="1"/>
</dbReference>
<dbReference type="PROSITE" id="PS50977">
    <property type="entry name" value="HTH_TETR_2"/>
    <property type="match status" value="1"/>
</dbReference>
<dbReference type="GO" id="GO:0003677">
    <property type="term" value="F:DNA binding"/>
    <property type="evidence" value="ECO:0007669"/>
    <property type="project" value="UniProtKB-UniRule"/>
</dbReference>
<dbReference type="Proteomes" id="UP000615003">
    <property type="component" value="Unassembled WGS sequence"/>
</dbReference>
<evidence type="ECO:0000256" key="1">
    <source>
        <dbReference type="ARBA" id="ARBA00023015"/>
    </source>
</evidence>
<dbReference type="EMBL" id="AQGW01000025">
    <property type="protein sequence ID" value="MBE0384472.1"/>
    <property type="molecule type" value="Genomic_DNA"/>
</dbReference>
<keyword evidence="9" id="KW-1185">Reference proteome</keyword>
<evidence type="ECO:0000256" key="4">
    <source>
        <dbReference type="PROSITE-ProRule" id="PRU00335"/>
    </source>
</evidence>
<evidence type="ECO:0000259" key="5">
    <source>
        <dbReference type="PROSITE" id="PS50977"/>
    </source>
</evidence>
<evidence type="ECO:0000313" key="8">
    <source>
        <dbReference type="Proteomes" id="UP000238288"/>
    </source>
</evidence>
<evidence type="ECO:0000256" key="2">
    <source>
        <dbReference type="ARBA" id="ARBA00023125"/>
    </source>
</evidence>
<keyword evidence="2 4" id="KW-0238">DNA-binding</keyword>
<dbReference type="Gene3D" id="1.10.357.10">
    <property type="entry name" value="Tetracycline Repressor, domain 2"/>
    <property type="match status" value="1"/>
</dbReference>
<feature type="DNA-binding region" description="H-T-H motif" evidence="4">
    <location>
        <begin position="23"/>
        <end position="42"/>
    </location>
</feature>
<reference evidence="7 8" key="2">
    <citation type="submission" date="2017-11" db="EMBL/GenBank/DDBJ databases">
        <authorList>
            <person name="Han C.G."/>
        </authorList>
    </citation>
    <scope>NUCLEOTIDE SEQUENCE [LARGE SCALE GENOMIC DNA]</scope>
    <source>
        <strain evidence="8">ATCC 43555</strain>
        <strain evidence="7">ATCC43555</strain>
    </source>
</reference>
<dbReference type="RefSeq" id="WP_104643955.1">
    <property type="nucleotide sequence ID" value="NZ_AQGW01000025.1"/>
</dbReference>
<dbReference type="AlphaFoldDB" id="A0A2K4XEX8"/>
<dbReference type="InterPro" id="IPR009057">
    <property type="entry name" value="Homeodomain-like_sf"/>
</dbReference>